<dbReference type="AlphaFoldDB" id="A0A0K6IPV6"/>
<dbReference type="GO" id="GO:0015035">
    <property type="term" value="F:protein-disulfide reductase activity"/>
    <property type="evidence" value="ECO:0007669"/>
    <property type="project" value="InterPro"/>
</dbReference>
<gene>
    <name evidence="1" type="ORF">Ga0061065_11069</name>
</gene>
<sequence>MVTLFYDGHCPLCMKEIAMLQRYNTEQRLKLVDIHSEVFDTLYPQIDKQAADRLLHAIDHNGQLLTGLDANVAVWQAVGKHKWLTLLRWPVIRWFADRGYLLFAKHRHKISFWLTGQKRCDACEKDVCPPHDLK</sequence>
<evidence type="ECO:0000313" key="1">
    <source>
        <dbReference type="EMBL" id="CUB05357.1"/>
    </source>
</evidence>
<organism evidence="1 2">
    <name type="scientific">Marinomonas fungiae</name>
    <dbReference type="NCBI Taxonomy" id="1137284"/>
    <lineage>
        <taxon>Bacteria</taxon>
        <taxon>Pseudomonadati</taxon>
        <taxon>Pseudomonadota</taxon>
        <taxon>Gammaproteobacteria</taxon>
        <taxon>Oceanospirillales</taxon>
        <taxon>Oceanospirillaceae</taxon>
        <taxon>Marinomonas</taxon>
    </lineage>
</organism>
<dbReference type="PANTHER" id="PTHR34290">
    <property type="entry name" value="SI:CH73-390P7.2"/>
    <property type="match status" value="1"/>
</dbReference>
<protein>
    <submittedName>
        <fullName evidence="1">Predicted thiol-disulfide oxidoreductase YuxK, DCC family</fullName>
    </submittedName>
</protein>
<dbReference type="OrthoDB" id="5294764at2"/>
<dbReference type="RefSeq" id="WP_055463954.1">
    <property type="nucleotide sequence ID" value="NZ_CYHG01000010.1"/>
</dbReference>
<proteinExistence type="predicted"/>
<dbReference type="EMBL" id="CYHG01000010">
    <property type="protein sequence ID" value="CUB05357.1"/>
    <property type="molecule type" value="Genomic_DNA"/>
</dbReference>
<reference evidence="2" key="1">
    <citation type="submission" date="2015-08" db="EMBL/GenBank/DDBJ databases">
        <authorList>
            <person name="Varghese N."/>
        </authorList>
    </citation>
    <scope>NUCLEOTIDE SEQUENCE [LARGE SCALE GENOMIC DNA]</scope>
    <source>
        <strain evidence="2">JCM 18476</strain>
    </source>
</reference>
<dbReference type="STRING" id="1137284.GCA_001418205_02910"/>
<dbReference type="PANTHER" id="PTHR34290:SF2">
    <property type="entry name" value="OS04G0668800 PROTEIN"/>
    <property type="match status" value="1"/>
</dbReference>
<name>A0A0K6IPV6_9GAMM</name>
<dbReference type="InterPro" id="IPR007263">
    <property type="entry name" value="DCC1-like"/>
</dbReference>
<dbReference type="InterPro" id="IPR044691">
    <property type="entry name" value="DCC1_Trx"/>
</dbReference>
<accession>A0A0K6IPV6</accession>
<keyword evidence="2" id="KW-1185">Reference proteome</keyword>
<evidence type="ECO:0000313" key="2">
    <source>
        <dbReference type="Proteomes" id="UP000182769"/>
    </source>
</evidence>
<dbReference type="Proteomes" id="UP000182769">
    <property type="component" value="Unassembled WGS sequence"/>
</dbReference>
<dbReference type="Pfam" id="PF04134">
    <property type="entry name" value="DCC1-like"/>
    <property type="match status" value="1"/>
</dbReference>